<evidence type="ECO:0000313" key="2">
    <source>
        <dbReference type="EMBL" id="MBC8179222.1"/>
    </source>
</evidence>
<evidence type="ECO:0000313" key="3">
    <source>
        <dbReference type="Proteomes" id="UP000650524"/>
    </source>
</evidence>
<protein>
    <submittedName>
        <fullName evidence="2">RimK family alpha-L-glutamate ligase</fullName>
    </submittedName>
</protein>
<name>A0A8J6N1L2_9DELT</name>
<proteinExistence type="predicted"/>
<dbReference type="PANTHER" id="PTHR21621:SF0">
    <property type="entry name" value="BETA-CITRYLGLUTAMATE SYNTHASE B-RELATED"/>
    <property type="match status" value="1"/>
</dbReference>
<dbReference type="GO" id="GO:0005737">
    <property type="term" value="C:cytoplasm"/>
    <property type="evidence" value="ECO:0007669"/>
    <property type="project" value="TreeGrafter"/>
</dbReference>
<dbReference type="AlphaFoldDB" id="A0A8J6N1L2"/>
<keyword evidence="2" id="KW-0436">Ligase</keyword>
<accession>A0A8J6N1L2</accession>
<gene>
    <name evidence="2" type="ORF">H8E19_17610</name>
</gene>
<dbReference type="Proteomes" id="UP000650524">
    <property type="component" value="Unassembled WGS sequence"/>
</dbReference>
<feature type="domain" description="ATP-grasp fold RimK-type" evidence="1">
    <location>
        <begin position="75"/>
        <end position="248"/>
    </location>
</feature>
<dbReference type="EMBL" id="JACNJD010000360">
    <property type="protein sequence ID" value="MBC8179222.1"/>
    <property type="molecule type" value="Genomic_DNA"/>
</dbReference>
<organism evidence="2 3">
    <name type="scientific">Candidatus Desulfacyla euxinica</name>
    <dbReference type="NCBI Taxonomy" id="2841693"/>
    <lineage>
        <taxon>Bacteria</taxon>
        <taxon>Deltaproteobacteria</taxon>
        <taxon>Candidatus Desulfacyla</taxon>
    </lineage>
</organism>
<reference evidence="2 3" key="1">
    <citation type="submission" date="2020-08" db="EMBL/GenBank/DDBJ databases">
        <title>Bridging the membrane lipid divide: bacteria of the FCB group superphylum have the potential to synthesize archaeal ether lipids.</title>
        <authorList>
            <person name="Villanueva L."/>
            <person name="Von Meijenfeldt F.A.B."/>
            <person name="Westbye A.B."/>
            <person name="Yadav S."/>
            <person name="Hopmans E.C."/>
            <person name="Dutilh B.E."/>
            <person name="Sinninghe Damste J.S."/>
        </authorList>
    </citation>
    <scope>NUCLEOTIDE SEQUENCE [LARGE SCALE GENOMIC DNA]</scope>
    <source>
        <strain evidence="2">NIOZ-UU27</strain>
    </source>
</reference>
<comment type="caution">
    <text evidence="2">The sequence shown here is derived from an EMBL/GenBank/DDBJ whole genome shotgun (WGS) entry which is preliminary data.</text>
</comment>
<dbReference type="InterPro" id="IPR013651">
    <property type="entry name" value="ATP-grasp_RimK-type"/>
</dbReference>
<dbReference type="PANTHER" id="PTHR21621">
    <property type="entry name" value="RIBOSOMAL PROTEIN S6 MODIFICATION PROTEIN"/>
    <property type="match status" value="1"/>
</dbReference>
<dbReference type="Gene3D" id="3.30.470.20">
    <property type="entry name" value="ATP-grasp fold, B domain"/>
    <property type="match status" value="1"/>
</dbReference>
<dbReference type="GO" id="GO:0016879">
    <property type="term" value="F:ligase activity, forming carbon-nitrogen bonds"/>
    <property type="evidence" value="ECO:0007669"/>
    <property type="project" value="TreeGrafter"/>
</dbReference>
<dbReference type="SUPFAM" id="SSF56059">
    <property type="entry name" value="Glutathione synthetase ATP-binding domain-like"/>
    <property type="match status" value="1"/>
</dbReference>
<sequence>MIGKENSFVALGSRLRGIPEVQTLGVKPNFLEYTLKERGLILGAGIILFPTLNYAQFLTTLGKRIFPSLETYLYADEKIKQTTLFQMLGISHPRTKIYYHLHHQDILKDFTFPFVAKIPRCSARGRGVFRIDNKNELEEYLSLVRVAYIQEYLPHKRDLRVVLINYESVLSYWRISSPGDFRTNVSQGGKISFDHIPRQGVETAQNIARKCKLNDVGIDLINFQGRWYAIEANMKYGRQGLKMKGLDLKEILRGKLLSGELF</sequence>
<dbReference type="Pfam" id="PF08443">
    <property type="entry name" value="RimK"/>
    <property type="match status" value="1"/>
</dbReference>
<evidence type="ECO:0000259" key="1">
    <source>
        <dbReference type="Pfam" id="PF08443"/>
    </source>
</evidence>